<dbReference type="Gramene" id="EFJ11199">
    <property type="protein sequence ID" value="EFJ11199"/>
    <property type="gene ID" value="SELMODRAFT_447060"/>
</dbReference>
<dbReference type="HOGENOM" id="CLU_684074_0_0_1"/>
<dbReference type="PANTHER" id="PTHR34554">
    <property type="entry name" value="RGS1-HXK1-INTERACTING PROTEIN 1"/>
    <property type="match status" value="1"/>
</dbReference>
<name>D8SWC1_SELML</name>
<evidence type="ECO:0000256" key="1">
    <source>
        <dbReference type="SAM" id="Coils"/>
    </source>
</evidence>
<feature type="coiled-coil region" evidence="1">
    <location>
        <begin position="290"/>
        <end position="324"/>
    </location>
</feature>
<dbReference type="STRING" id="88036.D8SWC1"/>
<keyword evidence="1" id="KW-0175">Coiled coil</keyword>
<feature type="compositionally biased region" description="Acidic residues" evidence="2">
    <location>
        <begin position="7"/>
        <end position="16"/>
    </location>
</feature>
<accession>D8SWC1</accession>
<evidence type="ECO:0000256" key="2">
    <source>
        <dbReference type="SAM" id="MobiDB-lite"/>
    </source>
</evidence>
<protein>
    <submittedName>
        <fullName evidence="3">Uncharacterized protein</fullName>
    </submittedName>
</protein>
<dbReference type="EMBL" id="GL377648">
    <property type="protein sequence ID" value="EFJ11199.1"/>
    <property type="molecule type" value="Genomic_DNA"/>
</dbReference>
<reference evidence="3 4" key="1">
    <citation type="journal article" date="2011" name="Science">
        <title>The Selaginella genome identifies genetic changes associated with the evolution of vascular plants.</title>
        <authorList>
            <person name="Banks J.A."/>
            <person name="Nishiyama T."/>
            <person name="Hasebe M."/>
            <person name="Bowman J.L."/>
            <person name="Gribskov M."/>
            <person name="dePamphilis C."/>
            <person name="Albert V.A."/>
            <person name="Aono N."/>
            <person name="Aoyama T."/>
            <person name="Ambrose B.A."/>
            <person name="Ashton N.W."/>
            <person name="Axtell M.J."/>
            <person name="Barker E."/>
            <person name="Barker M.S."/>
            <person name="Bennetzen J.L."/>
            <person name="Bonawitz N.D."/>
            <person name="Chapple C."/>
            <person name="Cheng C."/>
            <person name="Correa L.G."/>
            <person name="Dacre M."/>
            <person name="DeBarry J."/>
            <person name="Dreyer I."/>
            <person name="Elias M."/>
            <person name="Engstrom E.M."/>
            <person name="Estelle M."/>
            <person name="Feng L."/>
            <person name="Finet C."/>
            <person name="Floyd S.K."/>
            <person name="Frommer W.B."/>
            <person name="Fujita T."/>
            <person name="Gramzow L."/>
            <person name="Gutensohn M."/>
            <person name="Harholt J."/>
            <person name="Hattori M."/>
            <person name="Heyl A."/>
            <person name="Hirai T."/>
            <person name="Hiwatashi Y."/>
            <person name="Ishikawa M."/>
            <person name="Iwata M."/>
            <person name="Karol K.G."/>
            <person name="Koehler B."/>
            <person name="Kolukisaoglu U."/>
            <person name="Kubo M."/>
            <person name="Kurata T."/>
            <person name="Lalonde S."/>
            <person name="Li K."/>
            <person name="Li Y."/>
            <person name="Litt A."/>
            <person name="Lyons E."/>
            <person name="Manning G."/>
            <person name="Maruyama T."/>
            <person name="Michael T.P."/>
            <person name="Mikami K."/>
            <person name="Miyazaki S."/>
            <person name="Morinaga S."/>
            <person name="Murata T."/>
            <person name="Mueller-Roeber B."/>
            <person name="Nelson D.R."/>
            <person name="Obara M."/>
            <person name="Oguri Y."/>
            <person name="Olmstead R.G."/>
            <person name="Onodera N."/>
            <person name="Petersen B.L."/>
            <person name="Pils B."/>
            <person name="Prigge M."/>
            <person name="Rensing S.A."/>
            <person name="Riano-Pachon D.M."/>
            <person name="Roberts A.W."/>
            <person name="Sato Y."/>
            <person name="Scheller H.V."/>
            <person name="Schulz B."/>
            <person name="Schulz C."/>
            <person name="Shakirov E.V."/>
            <person name="Shibagaki N."/>
            <person name="Shinohara N."/>
            <person name="Shippen D.E."/>
            <person name="Soerensen I."/>
            <person name="Sotooka R."/>
            <person name="Sugimoto N."/>
            <person name="Sugita M."/>
            <person name="Sumikawa N."/>
            <person name="Tanurdzic M."/>
            <person name="Theissen G."/>
            <person name="Ulvskov P."/>
            <person name="Wakazuki S."/>
            <person name="Weng J.K."/>
            <person name="Willats W.W."/>
            <person name="Wipf D."/>
            <person name="Wolf P.G."/>
            <person name="Yang L."/>
            <person name="Zimmer A.D."/>
            <person name="Zhu Q."/>
            <person name="Mitros T."/>
            <person name="Hellsten U."/>
            <person name="Loque D."/>
            <person name="Otillar R."/>
            <person name="Salamov A."/>
            <person name="Schmutz J."/>
            <person name="Shapiro H."/>
            <person name="Lindquist E."/>
            <person name="Lucas S."/>
            <person name="Rokhsar D."/>
            <person name="Grigoriev I.V."/>
        </authorList>
    </citation>
    <scope>NUCLEOTIDE SEQUENCE [LARGE SCALE GENOMIC DNA]</scope>
</reference>
<organism evidence="4">
    <name type="scientific">Selaginella moellendorffii</name>
    <name type="common">Spikemoss</name>
    <dbReference type="NCBI Taxonomy" id="88036"/>
    <lineage>
        <taxon>Eukaryota</taxon>
        <taxon>Viridiplantae</taxon>
        <taxon>Streptophyta</taxon>
        <taxon>Embryophyta</taxon>
        <taxon>Tracheophyta</taxon>
        <taxon>Lycopodiopsida</taxon>
        <taxon>Selaginellales</taxon>
        <taxon>Selaginellaceae</taxon>
        <taxon>Selaginella</taxon>
    </lineage>
</organism>
<proteinExistence type="predicted"/>
<feature type="compositionally biased region" description="Basic and acidic residues" evidence="2">
    <location>
        <begin position="103"/>
        <end position="131"/>
    </location>
</feature>
<dbReference type="OrthoDB" id="1914410at2759"/>
<dbReference type="eggNOG" id="ENOG502QQYH">
    <property type="taxonomic scope" value="Eukaryota"/>
</dbReference>
<dbReference type="PANTHER" id="PTHR34554:SF2">
    <property type="entry name" value="RGS1-HXK1-INTERACTING PROTEIN 1"/>
    <property type="match status" value="1"/>
</dbReference>
<feature type="compositionally biased region" description="Basic and acidic residues" evidence="2">
    <location>
        <begin position="34"/>
        <end position="53"/>
    </location>
</feature>
<keyword evidence="4" id="KW-1185">Reference proteome</keyword>
<sequence>MPVAEDIPAEALEEALDSPPAVMDDSPAAPAGERSSEVDSAEKESTTEEKSSESIEATENAADAPKEVDESAAENIAQPEVPEESKWAAEEVQGPELTSDRVQGAEKEGHEEDLPKEKQEDKNGEMEKESSEDVVNALYERMSSAVASAHSDGKKDKDHDRKDPVVDSVMAVAAPFVEFAVAQAQFLKNGMSETTDVAVRAACNQLSELQDSSTTQYYYAKDMFWRFKREYREYENVFFSTLKDGVKAATVSPGMAAMVATGAAFLFLRRPRRLLFKYTLGRFRSQEAMAASAQKKVVELREALELQKNERRKLEERFRLAEDEFLRGQSKMANAGSQIRSLVKSMYKTENHAQGLLEKLRDMSGKPAFHLRAEVASMASEAKAHRSSLDRNLYRIASHNIRV</sequence>
<dbReference type="AlphaFoldDB" id="D8SWC1"/>
<dbReference type="KEGG" id="smo:SELMODRAFT_447060"/>
<dbReference type="InterPro" id="IPR053284">
    <property type="entry name" value="RGS1-HXK1_interactor"/>
</dbReference>
<feature type="region of interest" description="Disordered" evidence="2">
    <location>
        <begin position="1"/>
        <end position="132"/>
    </location>
</feature>
<dbReference type="InParanoid" id="D8SWC1"/>
<evidence type="ECO:0000313" key="4">
    <source>
        <dbReference type="Proteomes" id="UP000001514"/>
    </source>
</evidence>
<gene>
    <name evidence="3" type="ORF">SELMODRAFT_447060</name>
</gene>
<evidence type="ECO:0000313" key="3">
    <source>
        <dbReference type="EMBL" id="EFJ11199.1"/>
    </source>
</evidence>
<dbReference type="FunCoup" id="D8SWC1">
    <property type="interactions" value="2295"/>
</dbReference>
<dbReference type="Proteomes" id="UP000001514">
    <property type="component" value="Unassembled WGS sequence"/>
</dbReference>